<evidence type="ECO:0008006" key="3">
    <source>
        <dbReference type="Google" id="ProtNLM"/>
    </source>
</evidence>
<dbReference type="InterPro" id="IPR041662">
    <property type="entry name" value="SusD-like_2"/>
</dbReference>
<evidence type="ECO:0000313" key="1">
    <source>
        <dbReference type="EMBL" id="AKP51523.1"/>
    </source>
</evidence>
<proteinExistence type="predicted"/>
<organism evidence="1 2">
    <name type="scientific">Cyclobacterium amurskyense</name>
    <dbReference type="NCBI Taxonomy" id="320787"/>
    <lineage>
        <taxon>Bacteria</taxon>
        <taxon>Pseudomonadati</taxon>
        <taxon>Bacteroidota</taxon>
        <taxon>Cytophagia</taxon>
        <taxon>Cytophagales</taxon>
        <taxon>Cyclobacteriaceae</taxon>
        <taxon>Cyclobacterium</taxon>
    </lineage>
</organism>
<dbReference type="EMBL" id="CP012040">
    <property type="protein sequence ID" value="AKP51523.1"/>
    <property type="molecule type" value="Genomic_DNA"/>
</dbReference>
<accession>A0A0H4PFE5</accession>
<dbReference type="OrthoDB" id="973072at2"/>
<evidence type="ECO:0000313" key="2">
    <source>
        <dbReference type="Proteomes" id="UP000036520"/>
    </source>
</evidence>
<dbReference type="AlphaFoldDB" id="A0A0H4PFE5"/>
<dbReference type="InterPro" id="IPR011990">
    <property type="entry name" value="TPR-like_helical_dom_sf"/>
</dbReference>
<protein>
    <recommendedName>
        <fullName evidence="3">SusD/RagB family nutrient-binding outer membrane lipoprotein</fullName>
    </recommendedName>
</protein>
<dbReference type="Proteomes" id="UP000036520">
    <property type="component" value="Chromosome"/>
</dbReference>
<keyword evidence="2" id="KW-1185">Reference proteome</keyword>
<sequence length="552" mass="61598">MIIKNKLIFGWALLLLCTFSCKEDLIEMNINPNGASPESANPNLVLSTVLTEAGKTVLNLGYQDIAGVMQHTQKDGWSGSHNSYDWNRSNSWSGYYAILRNNQFVYDRAVELDQELHQGVTLVIRGMMFGLITDLWGDAPYSQALKGAEGTPEATFPSFDTQEEIYRGILGELETANQLLSQPKGSYNSSIEGADVYFGGNPEKWRKMANSLKLRFYMRLSEKLPDFAKQGIETILADPGTYPIITSTGDDATMSFNTESEASSWPKNTKFDVDASNYRRLKMCQTLVEAMRVNNDPRLGVWANPVEIPLVVDASLPAGTDVIQDGKRYLSPDVLESRNVALEDISQNPDYVGIPPGIAGSQVYNLSPDANQASFNPHVSWLNDRYREPNGPLLKARLITATEVNFILAEAALKGWAVGGTAEEYYNKAIQASFTTWGISGQVENYLQQESVKFDGTLKQLMEQKWVSSWTAAAEAWFDYRRTGYPELEAGPYTIRSVLPVRFYYMVEERNLNGANSEEAMNRLETTNFSEVDGANSAWSKPWVIQGTGKPW</sequence>
<name>A0A0H4PFE5_9BACT</name>
<dbReference type="STRING" id="320787.CA2015_2100"/>
<dbReference type="PATRIC" id="fig|320787.5.peg.2305"/>
<dbReference type="Pfam" id="PF12771">
    <property type="entry name" value="SusD-like_2"/>
    <property type="match status" value="2"/>
</dbReference>
<dbReference type="Gene3D" id="1.25.40.390">
    <property type="match status" value="1"/>
</dbReference>
<reference evidence="1 2" key="1">
    <citation type="submission" date="2015-07" db="EMBL/GenBank/DDBJ databases">
        <authorList>
            <person name="Kim K.M."/>
        </authorList>
    </citation>
    <scope>NUCLEOTIDE SEQUENCE [LARGE SCALE GENOMIC DNA]</scope>
    <source>
        <strain evidence="1 2">KCTC 12363</strain>
    </source>
</reference>
<dbReference type="SUPFAM" id="SSF48452">
    <property type="entry name" value="TPR-like"/>
    <property type="match status" value="1"/>
</dbReference>
<gene>
    <name evidence="1" type="ORF">CA2015_2100</name>
</gene>
<dbReference type="RefSeq" id="WP_048641849.1">
    <property type="nucleotide sequence ID" value="NZ_CAXBGM010000023.1"/>
</dbReference>
<dbReference type="KEGG" id="camu:CA2015_2100"/>